<evidence type="ECO:0000313" key="1">
    <source>
        <dbReference type="EMBL" id="KKN43358.1"/>
    </source>
</evidence>
<proteinExistence type="predicted"/>
<gene>
    <name evidence="1" type="ORF">LCGC14_0704150</name>
</gene>
<dbReference type="EMBL" id="LAZR01001517">
    <property type="protein sequence ID" value="KKN43358.1"/>
    <property type="molecule type" value="Genomic_DNA"/>
</dbReference>
<protein>
    <submittedName>
        <fullName evidence="1">Uncharacterized protein</fullName>
    </submittedName>
</protein>
<dbReference type="AlphaFoldDB" id="A0A0F9TPP4"/>
<name>A0A0F9TPP4_9ZZZZ</name>
<comment type="caution">
    <text evidence="1">The sequence shown here is derived from an EMBL/GenBank/DDBJ whole genome shotgun (WGS) entry which is preliminary data.</text>
</comment>
<organism evidence="1">
    <name type="scientific">marine sediment metagenome</name>
    <dbReference type="NCBI Taxonomy" id="412755"/>
    <lineage>
        <taxon>unclassified sequences</taxon>
        <taxon>metagenomes</taxon>
        <taxon>ecological metagenomes</taxon>
    </lineage>
</organism>
<accession>A0A0F9TPP4</accession>
<sequence>MKDFVSLSRYYNSASLIRCIGKLSPRNRYYHKQHKKRWERRYEQPYPECEGEVGTIEGVRWIHA</sequence>
<reference evidence="1" key="1">
    <citation type="journal article" date="2015" name="Nature">
        <title>Complex archaea that bridge the gap between prokaryotes and eukaryotes.</title>
        <authorList>
            <person name="Spang A."/>
            <person name="Saw J.H."/>
            <person name="Jorgensen S.L."/>
            <person name="Zaremba-Niedzwiedzka K."/>
            <person name="Martijn J."/>
            <person name="Lind A.E."/>
            <person name="van Eijk R."/>
            <person name="Schleper C."/>
            <person name="Guy L."/>
            <person name="Ettema T.J."/>
        </authorList>
    </citation>
    <scope>NUCLEOTIDE SEQUENCE</scope>
</reference>